<protein>
    <submittedName>
        <fullName evidence="2">Uncharacterized protein</fullName>
    </submittedName>
</protein>
<evidence type="ECO:0000256" key="1">
    <source>
        <dbReference type="SAM" id="MobiDB-lite"/>
    </source>
</evidence>
<sequence length="241" mass="26787">MKDDLVKRIGRIAEYWSGLKDKGPALFFTPLLTDEDDPADLTSIMNEKDFAQVAKENPGGLFREMKIRAIMMLAYRGQAAELYGEALKLSSPMEAIDDWTNKFGSELSNTTATHDELTDALAEVSNSKGQILELMEVIANMTIKALSADKRKDRNAEVDLTDTGGPADNADDIAPRQVNPASITGATSSSSQRGSKQADAPIFYNDKVKDTVTFEYWLRQIENKLRVNADHFLNDDAKRYQ</sequence>
<accession>A0AAJ0MKD7</accession>
<feature type="compositionally biased region" description="Polar residues" evidence="1">
    <location>
        <begin position="179"/>
        <end position="195"/>
    </location>
</feature>
<dbReference type="Proteomes" id="UP001275084">
    <property type="component" value="Unassembled WGS sequence"/>
</dbReference>
<feature type="region of interest" description="Disordered" evidence="1">
    <location>
        <begin position="152"/>
        <end position="198"/>
    </location>
</feature>
<evidence type="ECO:0000313" key="2">
    <source>
        <dbReference type="EMBL" id="KAK3363705.1"/>
    </source>
</evidence>
<dbReference type="EMBL" id="JAUIQD010000001">
    <property type="protein sequence ID" value="KAK3363705.1"/>
    <property type="molecule type" value="Genomic_DNA"/>
</dbReference>
<gene>
    <name evidence="2" type="ORF">B0T25DRAFT_528315</name>
</gene>
<dbReference type="AlphaFoldDB" id="A0AAJ0MKD7"/>
<reference evidence="2" key="2">
    <citation type="submission" date="2023-06" db="EMBL/GenBank/DDBJ databases">
        <authorList>
            <consortium name="Lawrence Berkeley National Laboratory"/>
            <person name="Haridas S."/>
            <person name="Hensen N."/>
            <person name="Bonometti L."/>
            <person name="Westerberg I."/>
            <person name="Brannstrom I.O."/>
            <person name="Guillou S."/>
            <person name="Cros-Aarteil S."/>
            <person name="Calhoun S."/>
            <person name="Kuo A."/>
            <person name="Mondo S."/>
            <person name="Pangilinan J."/>
            <person name="Riley R."/>
            <person name="Labutti K."/>
            <person name="Andreopoulos B."/>
            <person name="Lipzen A."/>
            <person name="Chen C."/>
            <person name="Yanf M."/>
            <person name="Daum C."/>
            <person name="Ng V."/>
            <person name="Clum A."/>
            <person name="Steindorff A."/>
            <person name="Ohm R."/>
            <person name="Martin F."/>
            <person name="Silar P."/>
            <person name="Natvig D."/>
            <person name="Lalanne C."/>
            <person name="Gautier V."/>
            <person name="Ament-Velasquez S.L."/>
            <person name="Kruys A."/>
            <person name="Hutchinson M.I."/>
            <person name="Powell A.J."/>
            <person name="Barry K."/>
            <person name="Miller A.N."/>
            <person name="Grigoriev I.V."/>
            <person name="Debuchy R."/>
            <person name="Gladieux P."/>
            <person name="Thoren M.H."/>
            <person name="Johannesson H."/>
        </authorList>
    </citation>
    <scope>NUCLEOTIDE SEQUENCE</scope>
    <source>
        <strain evidence="2">CBS 955.72</strain>
    </source>
</reference>
<reference evidence="2" key="1">
    <citation type="journal article" date="2023" name="Mol. Phylogenet. Evol.">
        <title>Genome-scale phylogeny and comparative genomics of the fungal order Sordariales.</title>
        <authorList>
            <person name="Hensen N."/>
            <person name="Bonometti L."/>
            <person name="Westerberg I."/>
            <person name="Brannstrom I.O."/>
            <person name="Guillou S."/>
            <person name="Cros-Aarteil S."/>
            <person name="Calhoun S."/>
            <person name="Haridas S."/>
            <person name="Kuo A."/>
            <person name="Mondo S."/>
            <person name="Pangilinan J."/>
            <person name="Riley R."/>
            <person name="LaButti K."/>
            <person name="Andreopoulos B."/>
            <person name="Lipzen A."/>
            <person name="Chen C."/>
            <person name="Yan M."/>
            <person name="Daum C."/>
            <person name="Ng V."/>
            <person name="Clum A."/>
            <person name="Steindorff A."/>
            <person name="Ohm R.A."/>
            <person name="Martin F."/>
            <person name="Silar P."/>
            <person name="Natvig D.O."/>
            <person name="Lalanne C."/>
            <person name="Gautier V."/>
            <person name="Ament-Velasquez S.L."/>
            <person name="Kruys A."/>
            <person name="Hutchinson M.I."/>
            <person name="Powell A.J."/>
            <person name="Barry K."/>
            <person name="Miller A.N."/>
            <person name="Grigoriev I.V."/>
            <person name="Debuchy R."/>
            <person name="Gladieux P."/>
            <person name="Hiltunen Thoren M."/>
            <person name="Johannesson H."/>
        </authorList>
    </citation>
    <scope>NUCLEOTIDE SEQUENCE</scope>
    <source>
        <strain evidence="2">CBS 955.72</strain>
    </source>
</reference>
<name>A0AAJ0MKD7_9PEZI</name>
<proteinExistence type="predicted"/>
<evidence type="ECO:0000313" key="3">
    <source>
        <dbReference type="Proteomes" id="UP001275084"/>
    </source>
</evidence>
<organism evidence="2 3">
    <name type="scientific">Lasiosphaeria hispida</name>
    <dbReference type="NCBI Taxonomy" id="260671"/>
    <lineage>
        <taxon>Eukaryota</taxon>
        <taxon>Fungi</taxon>
        <taxon>Dikarya</taxon>
        <taxon>Ascomycota</taxon>
        <taxon>Pezizomycotina</taxon>
        <taxon>Sordariomycetes</taxon>
        <taxon>Sordariomycetidae</taxon>
        <taxon>Sordariales</taxon>
        <taxon>Lasiosphaeriaceae</taxon>
        <taxon>Lasiosphaeria</taxon>
    </lineage>
</organism>
<keyword evidence="3" id="KW-1185">Reference proteome</keyword>
<comment type="caution">
    <text evidence="2">The sequence shown here is derived from an EMBL/GenBank/DDBJ whole genome shotgun (WGS) entry which is preliminary data.</text>
</comment>